<protein>
    <submittedName>
        <fullName evidence="1">Uncharacterized protein</fullName>
    </submittedName>
</protein>
<sequence length="275" mass="29717">MTDVVELKRSRAASSSTISMPGSVARIVQDLVGGRRESDGDASPATPLQIRLDELVGLGDRTVARLAALAGRRTLTPESAARLALRHAREINGATPRRQLASGGEVGHQAFEFTLAGDPFGLFAFRLQGARTWIGFAQVACIDLLLEVCPAHRGPVCLLLGHAAERRTVVSFVKARDWHCRLSGMVLDHRRRACQHILVLGGLPPRGSIRSSILSDLEQAVRRGGNSALLAAPGRRARTVRDERAVMLARDLLKMIELTFPGLVEVDRTSGAMQS</sequence>
<dbReference type="Proteomes" id="UP001223720">
    <property type="component" value="Chromosome"/>
</dbReference>
<dbReference type="EMBL" id="CP073633">
    <property type="protein sequence ID" value="WHQ70978.1"/>
    <property type="molecule type" value="Genomic_DNA"/>
</dbReference>
<accession>A0AAX3WHG4</accession>
<proteinExistence type="predicted"/>
<dbReference type="RefSeq" id="WP_012605951.1">
    <property type="nucleotide sequence ID" value="NZ_BJVP01000005.1"/>
</dbReference>
<gene>
    <name evidence="1" type="ORF">KEC54_05085</name>
</gene>
<dbReference type="GeneID" id="72988373"/>
<organism evidence="1 2">
    <name type="scientific">Methylorubrum extorquens</name>
    <name type="common">Methylobacterium dichloromethanicum</name>
    <name type="synonym">Methylobacterium extorquens</name>
    <dbReference type="NCBI Taxonomy" id="408"/>
    <lineage>
        <taxon>Bacteria</taxon>
        <taxon>Pseudomonadati</taxon>
        <taxon>Pseudomonadota</taxon>
        <taxon>Alphaproteobacteria</taxon>
        <taxon>Hyphomicrobiales</taxon>
        <taxon>Methylobacteriaceae</taxon>
        <taxon>Methylorubrum</taxon>
    </lineage>
</organism>
<dbReference type="AlphaFoldDB" id="A0AAX3WHG4"/>
<reference evidence="1" key="1">
    <citation type="journal article" date="2022" name="Biotechnol. Bioprocess Eng.">
        <title>Pan-genome Analysis Reveals Comparative Genomic Features of Central Metabolic Pathways in Methylorubrum extorquens.</title>
        <authorList>
            <person name="Lee G.M."/>
            <person name="Scott-Nevros Z.K."/>
            <person name="Lee S.-M."/>
            <person name="Kim D."/>
        </authorList>
    </citation>
    <scope>NUCLEOTIDE SEQUENCE</scope>
    <source>
        <strain evidence="1">ATCC 55366</strain>
    </source>
</reference>
<evidence type="ECO:0000313" key="2">
    <source>
        <dbReference type="Proteomes" id="UP001223720"/>
    </source>
</evidence>
<evidence type="ECO:0000313" key="1">
    <source>
        <dbReference type="EMBL" id="WHQ70978.1"/>
    </source>
</evidence>
<name>A0AAX3WHG4_METEX</name>